<evidence type="ECO:0000313" key="2">
    <source>
        <dbReference type="EMBL" id="MDG3585564.1"/>
    </source>
</evidence>
<organism evidence="2 3">
    <name type="scientific">Galbibacter pacificus</name>
    <dbReference type="NCBI Taxonomy" id="2996052"/>
    <lineage>
        <taxon>Bacteria</taxon>
        <taxon>Pseudomonadati</taxon>
        <taxon>Bacteroidota</taxon>
        <taxon>Flavobacteriia</taxon>
        <taxon>Flavobacteriales</taxon>
        <taxon>Flavobacteriaceae</taxon>
        <taxon>Galbibacter</taxon>
    </lineage>
</organism>
<comment type="caution">
    <text evidence="2">The sequence shown here is derived from an EMBL/GenBank/DDBJ whole genome shotgun (WGS) entry which is preliminary data.</text>
</comment>
<dbReference type="RefSeq" id="WP_277899173.1">
    <property type="nucleotide sequence ID" value="NZ_JAPMUA010000002.1"/>
</dbReference>
<feature type="transmembrane region" description="Helical" evidence="1">
    <location>
        <begin position="61"/>
        <end position="84"/>
    </location>
</feature>
<reference evidence="2" key="1">
    <citation type="submission" date="2022-11" db="EMBL/GenBank/DDBJ databases">
        <title>High-quality draft genome sequence of Galbibacter sp. strain CMA-7.</title>
        <authorList>
            <person name="Wei L."/>
            <person name="Dong C."/>
            <person name="Shao Z."/>
        </authorList>
    </citation>
    <scope>NUCLEOTIDE SEQUENCE</scope>
    <source>
        <strain evidence="2">CMA-7</strain>
    </source>
</reference>
<keyword evidence="1" id="KW-0472">Membrane</keyword>
<feature type="transmembrane region" description="Helical" evidence="1">
    <location>
        <begin position="33"/>
        <end position="49"/>
    </location>
</feature>
<dbReference type="EMBL" id="JAPMUA010000002">
    <property type="protein sequence ID" value="MDG3585564.1"/>
    <property type="molecule type" value="Genomic_DNA"/>
</dbReference>
<feature type="transmembrane region" description="Helical" evidence="1">
    <location>
        <begin position="90"/>
        <end position="114"/>
    </location>
</feature>
<accession>A0ABT6FR77</accession>
<gene>
    <name evidence="2" type="ORF">OSR52_06750</name>
</gene>
<evidence type="ECO:0008006" key="4">
    <source>
        <dbReference type="Google" id="ProtNLM"/>
    </source>
</evidence>
<evidence type="ECO:0000313" key="3">
    <source>
        <dbReference type="Proteomes" id="UP001153642"/>
    </source>
</evidence>
<keyword evidence="1" id="KW-0812">Transmembrane</keyword>
<evidence type="ECO:0000256" key="1">
    <source>
        <dbReference type="SAM" id="Phobius"/>
    </source>
</evidence>
<sequence>MKPLIVLIGSFLFSALLLKLIHRHIDYKLAARIAMTLMLVFTAIGHFAFGKGMQQMLPDFIPYRFEIVILTGIMEICLAIGLLFPQYRIIVGWMLIAFFVLVLPANIYAALNHINYQTGEYNGNGLTYLWFRVPLQLFFIVWVYFSSLR</sequence>
<dbReference type="PANTHER" id="PTHR36974">
    <property type="entry name" value="MEMBRANE PROTEIN-RELATED"/>
    <property type="match status" value="1"/>
</dbReference>
<keyword evidence="1" id="KW-1133">Transmembrane helix</keyword>
<dbReference type="PANTHER" id="PTHR36974:SF1">
    <property type="entry name" value="DOXX FAMILY MEMBRANE PROTEIN"/>
    <property type="match status" value="1"/>
</dbReference>
<name>A0ABT6FR77_9FLAO</name>
<feature type="transmembrane region" description="Helical" evidence="1">
    <location>
        <begin position="126"/>
        <end position="145"/>
    </location>
</feature>
<keyword evidence="3" id="KW-1185">Reference proteome</keyword>
<proteinExistence type="predicted"/>
<protein>
    <recommendedName>
        <fullName evidence="4">DoxX family membrane protein</fullName>
    </recommendedName>
</protein>
<dbReference type="Proteomes" id="UP001153642">
    <property type="component" value="Unassembled WGS sequence"/>
</dbReference>